<evidence type="ECO:0000256" key="1">
    <source>
        <dbReference type="SAM" id="MobiDB-lite"/>
    </source>
</evidence>
<evidence type="ECO:0000313" key="3">
    <source>
        <dbReference type="EMBL" id="MET1755934.1"/>
    </source>
</evidence>
<evidence type="ECO:0008006" key="5">
    <source>
        <dbReference type="Google" id="ProtNLM"/>
    </source>
</evidence>
<proteinExistence type="predicted"/>
<dbReference type="InterPro" id="IPR011992">
    <property type="entry name" value="EF-hand-dom_pair"/>
</dbReference>
<dbReference type="Gene3D" id="1.10.238.10">
    <property type="entry name" value="EF-hand"/>
    <property type="match status" value="1"/>
</dbReference>
<sequence length="147" mass="16120">MRLLVLCAALAATPLAACQDAEVTEAEAPVAVDPVDTGSEVVTTDPPVGTSAGWDTNNDGNFDRNEFTGYRDTGFLGWDDDKDTRLSRTEFEAGWAEAGWRDPGTAFTAFDDNADTFLSDDEFFGEDEFSEWDKNANGVLERGEWNF</sequence>
<dbReference type="Proteomes" id="UP001548713">
    <property type="component" value="Unassembled WGS sequence"/>
</dbReference>
<keyword evidence="4" id="KW-1185">Reference proteome</keyword>
<dbReference type="RefSeq" id="WP_353984429.1">
    <property type="nucleotide sequence ID" value="NZ_JBEWLY010000016.1"/>
</dbReference>
<accession>A0ABV2D3S0</accession>
<protein>
    <recommendedName>
        <fullName evidence="5">EF-hand domain-containing protein</fullName>
    </recommendedName>
</protein>
<name>A0ABV2D3S0_9SPHN</name>
<dbReference type="PROSITE" id="PS00018">
    <property type="entry name" value="EF_HAND_1"/>
    <property type="match status" value="1"/>
</dbReference>
<evidence type="ECO:0000256" key="2">
    <source>
        <dbReference type="SAM" id="SignalP"/>
    </source>
</evidence>
<gene>
    <name evidence="3" type="ORF">ABVV53_10760</name>
</gene>
<reference evidence="3 4" key="1">
    <citation type="submission" date="2024-07" db="EMBL/GenBank/DDBJ databases">
        <title>Novosphingobium kalidii RD2P27.</title>
        <authorList>
            <person name="Sun J.-Q."/>
        </authorList>
    </citation>
    <scope>NUCLEOTIDE SEQUENCE [LARGE SCALE GENOMIC DNA]</scope>
    <source>
        <strain evidence="3 4">RD2P27</strain>
    </source>
</reference>
<feature type="signal peptide" evidence="2">
    <location>
        <begin position="1"/>
        <end position="17"/>
    </location>
</feature>
<dbReference type="SUPFAM" id="SSF47473">
    <property type="entry name" value="EF-hand"/>
    <property type="match status" value="1"/>
</dbReference>
<keyword evidence="2" id="KW-0732">Signal</keyword>
<organism evidence="3 4">
    <name type="scientific">Novosphingobium kalidii</name>
    <dbReference type="NCBI Taxonomy" id="3230299"/>
    <lineage>
        <taxon>Bacteria</taxon>
        <taxon>Pseudomonadati</taxon>
        <taxon>Pseudomonadota</taxon>
        <taxon>Alphaproteobacteria</taxon>
        <taxon>Sphingomonadales</taxon>
        <taxon>Sphingomonadaceae</taxon>
        <taxon>Novosphingobium</taxon>
    </lineage>
</organism>
<feature type="chain" id="PRO_5045414390" description="EF-hand domain-containing protein" evidence="2">
    <location>
        <begin position="18"/>
        <end position="147"/>
    </location>
</feature>
<evidence type="ECO:0000313" key="4">
    <source>
        <dbReference type="Proteomes" id="UP001548713"/>
    </source>
</evidence>
<dbReference type="InterPro" id="IPR018247">
    <property type="entry name" value="EF_Hand_1_Ca_BS"/>
</dbReference>
<feature type="region of interest" description="Disordered" evidence="1">
    <location>
        <begin position="37"/>
        <end position="59"/>
    </location>
</feature>
<comment type="caution">
    <text evidence="3">The sequence shown here is derived from an EMBL/GenBank/DDBJ whole genome shotgun (WGS) entry which is preliminary data.</text>
</comment>
<dbReference type="EMBL" id="JBEWLY010000016">
    <property type="protein sequence ID" value="MET1755934.1"/>
    <property type="molecule type" value="Genomic_DNA"/>
</dbReference>